<protein>
    <submittedName>
        <fullName evidence="1">Uncharacterized protein</fullName>
    </submittedName>
</protein>
<sequence>MTADGEMRISQKVGSLVNGRQARNESSDFVSCVKLRTFSLSTEDPSCLILDILQVSASDQNDENKERNNFKNTHTIKQQLVNRFAAVTNGTNGGM</sequence>
<keyword evidence="2" id="KW-1185">Reference proteome</keyword>
<dbReference type="EMBL" id="JACVVK020000067">
    <property type="protein sequence ID" value="KAK7496461.1"/>
    <property type="molecule type" value="Genomic_DNA"/>
</dbReference>
<dbReference type="AlphaFoldDB" id="A0ABD0LB05"/>
<name>A0ABD0LB05_9CAEN</name>
<organism evidence="1 2">
    <name type="scientific">Batillaria attramentaria</name>
    <dbReference type="NCBI Taxonomy" id="370345"/>
    <lineage>
        <taxon>Eukaryota</taxon>
        <taxon>Metazoa</taxon>
        <taxon>Spiralia</taxon>
        <taxon>Lophotrochozoa</taxon>
        <taxon>Mollusca</taxon>
        <taxon>Gastropoda</taxon>
        <taxon>Caenogastropoda</taxon>
        <taxon>Sorbeoconcha</taxon>
        <taxon>Cerithioidea</taxon>
        <taxon>Batillariidae</taxon>
        <taxon>Batillaria</taxon>
    </lineage>
</organism>
<evidence type="ECO:0000313" key="1">
    <source>
        <dbReference type="EMBL" id="KAK7496461.1"/>
    </source>
</evidence>
<reference evidence="1 2" key="1">
    <citation type="journal article" date="2023" name="Sci. Data">
        <title>Genome assembly of the Korean intertidal mud-creeper Batillaria attramentaria.</title>
        <authorList>
            <person name="Patra A.K."/>
            <person name="Ho P.T."/>
            <person name="Jun S."/>
            <person name="Lee S.J."/>
            <person name="Kim Y."/>
            <person name="Won Y.J."/>
        </authorList>
    </citation>
    <scope>NUCLEOTIDE SEQUENCE [LARGE SCALE GENOMIC DNA]</scope>
    <source>
        <strain evidence="1">Wonlab-2016</strain>
    </source>
</reference>
<accession>A0ABD0LB05</accession>
<dbReference type="Proteomes" id="UP001519460">
    <property type="component" value="Unassembled WGS sequence"/>
</dbReference>
<proteinExistence type="predicted"/>
<evidence type="ECO:0000313" key="2">
    <source>
        <dbReference type="Proteomes" id="UP001519460"/>
    </source>
</evidence>
<feature type="non-terminal residue" evidence="1">
    <location>
        <position position="95"/>
    </location>
</feature>
<comment type="caution">
    <text evidence="1">The sequence shown here is derived from an EMBL/GenBank/DDBJ whole genome shotgun (WGS) entry which is preliminary data.</text>
</comment>
<gene>
    <name evidence="1" type="ORF">BaRGS_00012383</name>
</gene>